<comment type="caution">
    <text evidence="2">The sequence shown here is derived from an EMBL/GenBank/DDBJ whole genome shotgun (WGS) entry which is preliminary data.</text>
</comment>
<dbReference type="STRING" id="100816.A0A175VTW6"/>
<dbReference type="VEuPathDB" id="FungiDB:MMYC01_209630"/>
<protein>
    <submittedName>
        <fullName evidence="2">Guanine nucleotide exchange factor subunit Rich</fullName>
    </submittedName>
</protein>
<dbReference type="EMBL" id="LCTW02000367">
    <property type="protein sequence ID" value="KXX74303.1"/>
    <property type="molecule type" value="Genomic_DNA"/>
</dbReference>
<evidence type="ECO:0000313" key="2">
    <source>
        <dbReference type="EMBL" id="KXX74164.1"/>
    </source>
</evidence>
<dbReference type="AlphaFoldDB" id="A0A175VTW6"/>
<feature type="compositionally biased region" description="Basic and acidic residues" evidence="1">
    <location>
        <begin position="1"/>
        <end position="13"/>
    </location>
</feature>
<evidence type="ECO:0000313" key="3">
    <source>
        <dbReference type="EMBL" id="KXX74303.1"/>
    </source>
</evidence>
<dbReference type="EMBL" id="LCTW02000380">
    <property type="protein sequence ID" value="KXX74164.1"/>
    <property type="molecule type" value="Genomic_DNA"/>
</dbReference>
<reference evidence="4" key="2">
    <citation type="submission" date="2015-06" db="EMBL/GenBank/DDBJ databases">
        <authorList>
            <person name="van de Sande W.W.J."/>
        </authorList>
    </citation>
    <scope>NUCLEOTIDE SEQUENCE [LARGE SCALE GENOMIC DNA]</scope>
    <source>
        <strain evidence="4">mm55</strain>
    </source>
</reference>
<evidence type="ECO:0000256" key="1">
    <source>
        <dbReference type="SAM" id="MobiDB-lite"/>
    </source>
</evidence>
<keyword evidence="4" id="KW-1185">Reference proteome</keyword>
<dbReference type="Proteomes" id="UP000078237">
    <property type="component" value="Unassembled WGS sequence"/>
</dbReference>
<evidence type="ECO:0000313" key="4">
    <source>
        <dbReference type="Proteomes" id="UP000078237"/>
    </source>
</evidence>
<sequence length="181" mass="20504">MSDDAYNGKHSDGQQRPQKRRRLSNGAGSSTATSPPPVAESPTLTPQLPTHDISHVPDHISSIQQVAKQIEVAAREAWDRRFRYKDAFVMLLNWEDDDLDVAPEVANLEATFRDVYHYKTEIWKIPTKKPDWDIKERLIRFLKNNDADGNLVIFYYAGHAMPNPQSGGAPLWSSFVAFPSL</sequence>
<dbReference type="VEuPathDB" id="FungiDB:MMYC01_208566"/>
<name>A0A175VTW6_9PEZI</name>
<dbReference type="OrthoDB" id="3559580at2759"/>
<proteinExistence type="predicted"/>
<feature type="region of interest" description="Disordered" evidence="1">
    <location>
        <begin position="1"/>
        <end position="55"/>
    </location>
</feature>
<reference evidence="2" key="1">
    <citation type="submission" date="2015-06" db="EMBL/GenBank/DDBJ databases">
        <authorList>
            <person name="Hoefler B.C."/>
            <person name="Straight P.D."/>
        </authorList>
    </citation>
    <scope>NUCLEOTIDE SEQUENCE [LARGE SCALE GENOMIC DNA]</scope>
    <source>
        <strain evidence="2">Mm55</strain>
    </source>
</reference>
<gene>
    <name evidence="3" type="ORF">MMYC01_208566</name>
    <name evidence="2" type="ORF">MMYC01_209630</name>
</gene>
<reference evidence="2 4" key="3">
    <citation type="submission" date="2016-01" db="EMBL/GenBank/DDBJ databases">
        <title>Madurella mycetomatis genome sequencing.</title>
        <authorList>
            <person name="Van De Sande W."/>
        </authorList>
    </citation>
    <scope>NUCLEOTIDE SEQUENCE [LARGE SCALE GENOMIC DNA]</scope>
    <source>
        <strain evidence="4">mm55</strain>
        <strain evidence="2">Mm55</strain>
    </source>
</reference>
<accession>A0A175VTW6</accession>
<organism evidence="2 4">
    <name type="scientific">Madurella mycetomatis</name>
    <dbReference type="NCBI Taxonomy" id="100816"/>
    <lineage>
        <taxon>Eukaryota</taxon>
        <taxon>Fungi</taxon>
        <taxon>Dikarya</taxon>
        <taxon>Ascomycota</taxon>
        <taxon>Pezizomycotina</taxon>
        <taxon>Sordariomycetes</taxon>
        <taxon>Sordariomycetidae</taxon>
        <taxon>Sordariales</taxon>
        <taxon>Sordariales incertae sedis</taxon>
        <taxon>Madurella</taxon>
    </lineage>
</organism>